<dbReference type="EMBL" id="CAJVQB010166844">
    <property type="protein sequence ID" value="CAG8857057.1"/>
    <property type="molecule type" value="Genomic_DNA"/>
</dbReference>
<proteinExistence type="predicted"/>
<feature type="non-terminal residue" evidence="1">
    <location>
        <position position="91"/>
    </location>
</feature>
<name>A0ABN7XNZ0_GIGMA</name>
<reference evidence="1 2" key="1">
    <citation type="submission" date="2021-06" db="EMBL/GenBank/DDBJ databases">
        <authorList>
            <person name="Kallberg Y."/>
            <person name="Tangrot J."/>
            <person name="Rosling A."/>
        </authorList>
    </citation>
    <scope>NUCLEOTIDE SEQUENCE [LARGE SCALE GENOMIC DNA]</scope>
    <source>
        <strain evidence="1 2">120-4 pot B 10/14</strain>
    </source>
</reference>
<comment type="caution">
    <text evidence="1">The sequence shown here is derived from an EMBL/GenBank/DDBJ whole genome shotgun (WGS) entry which is preliminary data.</text>
</comment>
<sequence length="91" mass="10422">IKLMDNHQLRLSFPIGEAKIPVKSDNISDSIFLLSLLIYVKDTVDENLKILKQIEQEIERIKSSSFERNNSMDFLNKSVSATPSTPMKIKK</sequence>
<gene>
    <name evidence="1" type="ORF">GMARGA_LOCUS45878</name>
</gene>
<keyword evidence="2" id="KW-1185">Reference proteome</keyword>
<dbReference type="Proteomes" id="UP000789901">
    <property type="component" value="Unassembled WGS sequence"/>
</dbReference>
<organism evidence="1 2">
    <name type="scientific">Gigaspora margarita</name>
    <dbReference type="NCBI Taxonomy" id="4874"/>
    <lineage>
        <taxon>Eukaryota</taxon>
        <taxon>Fungi</taxon>
        <taxon>Fungi incertae sedis</taxon>
        <taxon>Mucoromycota</taxon>
        <taxon>Glomeromycotina</taxon>
        <taxon>Glomeromycetes</taxon>
        <taxon>Diversisporales</taxon>
        <taxon>Gigasporaceae</taxon>
        <taxon>Gigaspora</taxon>
    </lineage>
</organism>
<feature type="non-terminal residue" evidence="1">
    <location>
        <position position="1"/>
    </location>
</feature>
<evidence type="ECO:0000313" key="1">
    <source>
        <dbReference type="EMBL" id="CAG8857057.1"/>
    </source>
</evidence>
<accession>A0ABN7XNZ0</accession>
<protein>
    <submittedName>
        <fullName evidence="1">16493_t:CDS:1</fullName>
    </submittedName>
</protein>
<evidence type="ECO:0000313" key="2">
    <source>
        <dbReference type="Proteomes" id="UP000789901"/>
    </source>
</evidence>